<feature type="compositionally biased region" description="Basic and acidic residues" evidence="1">
    <location>
        <begin position="105"/>
        <end position="127"/>
    </location>
</feature>
<dbReference type="GO" id="GO:0004674">
    <property type="term" value="F:protein serine/threonine kinase activity"/>
    <property type="evidence" value="ECO:0007669"/>
    <property type="project" value="UniProtKB-KW"/>
</dbReference>
<gene>
    <name evidence="2" type="ORF">SAZU_3559</name>
</gene>
<evidence type="ECO:0000256" key="1">
    <source>
        <dbReference type="SAM" id="MobiDB-lite"/>
    </source>
</evidence>
<name>A0A0K8PMS7_STRAJ</name>
<evidence type="ECO:0000313" key="3">
    <source>
        <dbReference type="Proteomes" id="UP000053859"/>
    </source>
</evidence>
<feature type="region of interest" description="Disordered" evidence="1">
    <location>
        <begin position="99"/>
        <end position="145"/>
    </location>
</feature>
<dbReference type="AlphaFoldDB" id="A0A0K8PMS7"/>
<proteinExistence type="predicted"/>
<keyword evidence="2" id="KW-0723">Serine/threonine-protein kinase</keyword>
<accession>A0A0K8PMS7</accession>
<protein>
    <submittedName>
        <fullName evidence="2">Putative serine/threonine protein kinase</fullName>
    </submittedName>
</protein>
<feature type="compositionally biased region" description="Polar residues" evidence="1">
    <location>
        <begin position="167"/>
        <end position="182"/>
    </location>
</feature>
<dbReference type="EMBL" id="DF968271">
    <property type="protein sequence ID" value="GAP48724.1"/>
    <property type="molecule type" value="Genomic_DNA"/>
</dbReference>
<sequence length="484" mass="50524">MTHRRPNCEHLRDRLAQGLPLEFAAVPAGLDRAIAEGAEDRVTDTVQRLTGRPPISFRTQVEGALRPAVGSYGDGQGHCSGCCRGFLNNSVGTEMADDCPVASSAEREQRRTRVSGRDEWGRDERPAAGRRASAGTDRCGGRRGRSSVTVSAATLAVALFAAGCSAQDNASPGAPPTTSAGSGQPAPSAVSLSVTPRELRGSDPCRLIGEKVLAAFGKVEYDQGNSYGQCDIQLHGPGDESVSVFVDLQAAPSERAASDPAPTPVPRDGVTVYESEGHGGLTGNMNCTRDVVLRKRTATVAISVYGDESGSRACRIADAAAGDVIRLLKTGDLPSARHAPDSLANQDACDLVKKSEAARVPGIAPGERYATFTGQSCSWGGESIDEPHLYVLFQHVDDALEGRPLTIGGRTAAVKYSPADEYSGLLGRSLPSCAVDIEYGEAGPTAEGRTEVVSVGVTGDSSKEALCSRAQELAPKALARLPEP</sequence>
<dbReference type="Proteomes" id="UP000053859">
    <property type="component" value="Unassembled WGS sequence"/>
</dbReference>
<keyword evidence="2" id="KW-0808">Transferase</keyword>
<keyword evidence="3" id="KW-1185">Reference proteome</keyword>
<organism evidence="2 3">
    <name type="scientific">Streptomyces azureus</name>
    <dbReference type="NCBI Taxonomy" id="146537"/>
    <lineage>
        <taxon>Bacteria</taxon>
        <taxon>Bacillati</taxon>
        <taxon>Actinomycetota</taxon>
        <taxon>Actinomycetes</taxon>
        <taxon>Kitasatosporales</taxon>
        <taxon>Streptomycetaceae</taxon>
        <taxon>Streptomyces</taxon>
    </lineage>
</organism>
<dbReference type="PATRIC" id="fig|146537.3.peg.3774"/>
<keyword evidence="2" id="KW-0418">Kinase</keyword>
<feature type="region of interest" description="Disordered" evidence="1">
    <location>
        <begin position="167"/>
        <end position="201"/>
    </location>
</feature>
<reference evidence="2" key="1">
    <citation type="journal article" date="2015" name="Genome Announc.">
        <title>Draft Genome Sequence of Thiostrepton-Producing Streptomyces azureus ATCC 14921.</title>
        <authorList>
            <person name="Sakihara K."/>
            <person name="Maeda J."/>
            <person name="Tashiro K."/>
            <person name="Fujino Y."/>
            <person name="Kuhara S."/>
            <person name="Ohshima T."/>
            <person name="Ogata S."/>
            <person name="Doi K."/>
        </authorList>
    </citation>
    <scope>NUCLEOTIDE SEQUENCE [LARGE SCALE GENOMIC DNA]</scope>
    <source>
        <strain evidence="2">ATCC14921</strain>
    </source>
</reference>
<evidence type="ECO:0000313" key="2">
    <source>
        <dbReference type="EMBL" id="GAP48724.1"/>
    </source>
</evidence>